<name>A0A420ID69_9PEZI</name>
<feature type="compositionally biased region" description="Polar residues" evidence="1">
    <location>
        <begin position="942"/>
        <end position="955"/>
    </location>
</feature>
<reference evidence="2 3" key="1">
    <citation type="journal article" date="2018" name="BMC Genomics">
        <title>Comparative genome analyses reveal sequence features reflecting distinct modes of host-adaptation between dicot and monocot powdery mildew.</title>
        <authorList>
            <person name="Wu Y."/>
            <person name="Ma X."/>
            <person name="Pan Z."/>
            <person name="Kale S.D."/>
            <person name="Song Y."/>
            <person name="King H."/>
            <person name="Zhang Q."/>
            <person name="Presley C."/>
            <person name="Deng X."/>
            <person name="Wei C.I."/>
            <person name="Xiao S."/>
        </authorList>
    </citation>
    <scope>NUCLEOTIDE SEQUENCE [LARGE SCALE GENOMIC DNA]</scope>
    <source>
        <strain evidence="2">UMSG1</strain>
    </source>
</reference>
<feature type="compositionally biased region" description="Low complexity" evidence="1">
    <location>
        <begin position="440"/>
        <end position="456"/>
    </location>
</feature>
<feature type="region of interest" description="Disordered" evidence="1">
    <location>
        <begin position="929"/>
        <end position="955"/>
    </location>
</feature>
<protein>
    <submittedName>
        <fullName evidence="2">Uncharacterized protein</fullName>
    </submittedName>
</protein>
<comment type="caution">
    <text evidence="2">The sequence shown here is derived from an EMBL/GenBank/DDBJ whole genome shotgun (WGS) entry which is preliminary data.</text>
</comment>
<sequence length="1061" mass="120548">MRSARGKNAYDHQKFHYSPLFELADIICEGSDEEETPEQTKQKHLRYETSAERCASGKLPVLQSVALRGPLNSDWINPWRHQTTKALREEDSCEFYPDSMLLARENMIESVANYGLDCFASFDLPPRSRSLREDITQYDISPVDTLSSFKEACRTNDVVISQGRCREKQMSNIFKASQNFVRKCHNPKREKEAQWLNSLRKNNSTVNWDDESFPSCTPISHLTKKGKLKNISTRIEPSEISHFIATRDGNFLAERRHSYSSTDHWSSFSSSSSTKSRYEVNQKENNLRDVSNDYLVLNTKNPINFKNKSSSNSENAINSIFKSVNKSHSISSRSSDSEKTNNERFVTDYVSSRDLERFVFKKKKRKRTENLDDPIEQVKTSQRYSNNSLPRKKIKTRETKENEKEFLQFAMSHCEQSCLDTNCHSEHSKVMPNTRVNWKSSLSAQRSSNSSQNSQNYPTIISNLGLDPSIDLDYPGEKQKNLSESVSLASSEGKISEIQVKSIPRKMKSNKMTFTTDKAHKYSKPLSQHEITQNLLVRKENLESESGQKPPQSNGDLHQENSKAPLPPLEAIQEKSTHLTTNSQPLPQTPKDNEIYHQHYSTNGFLEVFDMKCTHKSRTPNSSARHLSSQEHEKSPLLPKAIRSKTSTMKIKAIHTPINNQNLSPTTQKTADNESYNILSPQSTFKSSNTSDDQNVPETVGIAECKDNGQNENLNFPEVAPNSGFRRIPLMTIINHEIIETSGTSFAEKSNTDIVFESGSESNLTEKPALRTPDILSSSNMKNDECNKITGKMSSSRRRSQNSFLQNPWAEEIQPDSSVNHVARDSYNLPASKEKEEKSTISTSCRQKIAETSSINETREDQEKYVSLTPEDRKISLSDLNHIETPHMNHLTDTQELLESAMRNPWRSIIKNPSSAKSTKRVSFKYLSENEPDDLQKRQHPSPLQVNSQDSEQNSSLAAMADAFIAADRQVAREQSMITPTLSENNLLMSHSPQPIMDQTCDHEKVKDDSDNETSWLDSSFISNSQVEISKTPESDVDEILGDIGNFLEDWSVETELKKIK</sequence>
<feature type="region of interest" description="Disordered" evidence="1">
    <location>
        <begin position="616"/>
        <end position="636"/>
    </location>
</feature>
<feature type="compositionally biased region" description="Polar residues" evidence="1">
    <location>
        <begin position="544"/>
        <end position="556"/>
    </location>
</feature>
<feature type="region of interest" description="Disordered" evidence="1">
    <location>
        <begin position="262"/>
        <end position="281"/>
    </location>
</feature>
<evidence type="ECO:0000313" key="2">
    <source>
        <dbReference type="EMBL" id="RKF72480.1"/>
    </source>
</evidence>
<dbReference type="Proteomes" id="UP000285326">
    <property type="component" value="Unassembled WGS sequence"/>
</dbReference>
<organism evidence="2 3">
    <name type="scientific">Golovinomyces cichoracearum</name>
    <dbReference type="NCBI Taxonomy" id="62708"/>
    <lineage>
        <taxon>Eukaryota</taxon>
        <taxon>Fungi</taxon>
        <taxon>Dikarya</taxon>
        <taxon>Ascomycota</taxon>
        <taxon>Pezizomycotina</taxon>
        <taxon>Leotiomycetes</taxon>
        <taxon>Erysiphales</taxon>
        <taxon>Erysiphaceae</taxon>
        <taxon>Golovinomyces</taxon>
    </lineage>
</organism>
<dbReference type="EMBL" id="MCBS01024809">
    <property type="protein sequence ID" value="RKF72480.1"/>
    <property type="molecule type" value="Genomic_DNA"/>
</dbReference>
<gene>
    <name evidence="2" type="ORF">GcM1_248197</name>
</gene>
<accession>A0A420ID69</accession>
<evidence type="ECO:0000256" key="1">
    <source>
        <dbReference type="SAM" id="MobiDB-lite"/>
    </source>
</evidence>
<evidence type="ECO:0000313" key="3">
    <source>
        <dbReference type="Proteomes" id="UP000285326"/>
    </source>
</evidence>
<feature type="compositionally biased region" description="Low complexity" evidence="1">
    <location>
        <begin position="262"/>
        <end position="275"/>
    </location>
</feature>
<dbReference type="AlphaFoldDB" id="A0A420ID69"/>
<proteinExistence type="predicted"/>
<feature type="region of interest" description="Disordered" evidence="1">
    <location>
        <begin position="440"/>
        <end position="462"/>
    </location>
</feature>
<feature type="compositionally biased region" description="Polar residues" evidence="1">
    <location>
        <begin position="378"/>
        <end position="387"/>
    </location>
</feature>
<feature type="region of interest" description="Disordered" evidence="1">
    <location>
        <begin position="364"/>
        <end position="387"/>
    </location>
</feature>
<feature type="region of interest" description="Disordered" evidence="1">
    <location>
        <begin position="541"/>
        <end position="564"/>
    </location>
</feature>